<evidence type="ECO:0000256" key="2">
    <source>
        <dbReference type="ARBA" id="ARBA00022729"/>
    </source>
</evidence>
<feature type="domain" description="Solute-binding protein family 3/N-terminal" evidence="4">
    <location>
        <begin position="30"/>
        <end position="238"/>
    </location>
</feature>
<dbReference type="RefSeq" id="WP_101194298.1">
    <property type="nucleotide sequence ID" value="NZ_PIYS01000029.1"/>
</dbReference>
<dbReference type="SUPFAM" id="SSF53850">
    <property type="entry name" value="Periplasmic binding protein-like II"/>
    <property type="match status" value="1"/>
</dbReference>
<evidence type="ECO:0000259" key="4">
    <source>
        <dbReference type="Pfam" id="PF00497"/>
    </source>
</evidence>
<keyword evidence="2 3" id="KW-0732">Signal</keyword>
<evidence type="ECO:0000313" key="5">
    <source>
        <dbReference type="EMBL" id="PKF70147.1"/>
    </source>
</evidence>
<sequence length="242" mass="27220">MSTRPLLFLALLLVGTPCAAQALRVFYIEKPPYYHSVEGEPTGFLLERSRAIFAAAGIAVQFESRPAKRILMEVADPQASFCSIGWFKTAERAQLAWFSQPIHRDEPMQVLTRSTLQGQLREVRQIEQLLNSPLRLGLVDGFSYGAIDQRLAQQPARQRITAPPLQIVMMLLNERIDYTLVDSRELPYLIGEADLSQGRLSQLSLADMPPGQLRYLMCGKGLEKNQRAAINQAIQQLELKPD</sequence>
<dbReference type="PANTHER" id="PTHR35936:SF19">
    <property type="entry name" value="AMINO-ACID-BINDING PROTEIN YXEM-RELATED"/>
    <property type="match status" value="1"/>
</dbReference>
<dbReference type="Gene3D" id="3.40.190.10">
    <property type="entry name" value="Periplasmic binding protein-like II"/>
    <property type="match status" value="2"/>
</dbReference>
<accession>A0A2I0CM08</accession>
<comment type="similarity">
    <text evidence="1">Belongs to the bacterial solute-binding protein 3 family.</text>
</comment>
<evidence type="ECO:0000256" key="1">
    <source>
        <dbReference type="ARBA" id="ARBA00010333"/>
    </source>
</evidence>
<organism evidence="5 6">
    <name type="scientific">Pseudomonas fluvialis</name>
    <dbReference type="NCBI Taxonomy" id="1793966"/>
    <lineage>
        <taxon>Bacteria</taxon>
        <taxon>Pseudomonadati</taxon>
        <taxon>Pseudomonadota</taxon>
        <taxon>Gammaproteobacteria</taxon>
        <taxon>Pseudomonadales</taxon>
        <taxon>Pseudomonadaceae</taxon>
        <taxon>Pseudomonas</taxon>
    </lineage>
</organism>
<evidence type="ECO:0000313" key="6">
    <source>
        <dbReference type="Proteomes" id="UP000242861"/>
    </source>
</evidence>
<name>A0A2I0CM08_9PSED</name>
<gene>
    <name evidence="5" type="ORF">CW360_15320</name>
</gene>
<dbReference type="EMBL" id="PIYS01000029">
    <property type="protein sequence ID" value="PKF70147.1"/>
    <property type="molecule type" value="Genomic_DNA"/>
</dbReference>
<dbReference type="AlphaFoldDB" id="A0A2I0CM08"/>
<feature type="chain" id="PRO_5014112377" description="Solute-binding protein family 3/N-terminal domain-containing protein" evidence="3">
    <location>
        <begin position="23"/>
        <end position="242"/>
    </location>
</feature>
<protein>
    <recommendedName>
        <fullName evidence="4">Solute-binding protein family 3/N-terminal domain-containing protein</fullName>
    </recommendedName>
</protein>
<dbReference type="Proteomes" id="UP000242861">
    <property type="component" value="Unassembled WGS sequence"/>
</dbReference>
<comment type="caution">
    <text evidence="5">The sequence shown here is derived from an EMBL/GenBank/DDBJ whole genome shotgun (WGS) entry which is preliminary data.</text>
</comment>
<dbReference type="Pfam" id="PF00497">
    <property type="entry name" value="SBP_bac_3"/>
    <property type="match status" value="1"/>
</dbReference>
<feature type="signal peptide" evidence="3">
    <location>
        <begin position="1"/>
        <end position="22"/>
    </location>
</feature>
<dbReference type="PANTHER" id="PTHR35936">
    <property type="entry name" value="MEMBRANE-BOUND LYTIC MUREIN TRANSGLYCOSYLASE F"/>
    <property type="match status" value="1"/>
</dbReference>
<reference evidence="6" key="1">
    <citation type="submission" date="2017-12" db="EMBL/GenBank/DDBJ databases">
        <authorList>
            <person name="Yu X.-Y."/>
        </authorList>
    </citation>
    <scope>NUCLEOTIDE SEQUENCE [LARGE SCALE GENOMIC DNA]</scope>
    <source>
        <strain evidence="6">ZYSR67-Z</strain>
    </source>
</reference>
<proteinExistence type="inferred from homology"/>
<dbReference type="InterPro" id="IPR001638">
    <property type="entry name" value="Solute-binding_3/MltF_N"/>
</dbReference>
<evidence type="ECO:0000256" key="3">
    <source>
        <dbReference type="SAM" id="SignalP"/>
    </source>
</evidence>